<dbReference type="PROSITE" id="PS50262">
    <property type="entry name" value="G_PROTEIN_RECEP_F1_2"/>
    <property type="match status" value="1"/>
</dbReference>
<evidence type="ECO:0000256" key="2">
    <source>
        <dbReference type="ARBA" id="ARBA00010663"/>
    </source>
</evidence>
<evidence type="ECO:0000256" key="6">
    <source>
        <dbReference type="ARBA" id="ARBA00023136"/>
    </source>
</evidence>
<gene>
    <name evidence="10" type="ORF">O3M35_003489</name>
</gene>
<keyword evidence="3" id="KW-1003">Cell membrane</keyword>
<dbReference type="Proteomes" id="UP001461498">
    <property type="component" value="Unassembled WGS sequence"/>
</dbReference>
<comment type="similarity">
    <text evidence="2">Belongs to the G-protein coupled receptor 1 family.</text>
</comment>
<evidence type="ECO:0000313" key="11">
    <source>
        <dbReference type="Proteomes" id="UP001461498"/>
    </source>
</evidence>
<evidence type="ECO:0000256" key="3">
    <source>
        <dbReference type="ARBA" id="ARBA00022475"/>
    </source>
</evidence>
<keyword evidence="6 8" id="KW-0472">Membrane</keyword>
<dbReference type="AlphaFoldDB" id="A0AAW1CKA6"/>
<protein>
    <recommendedName>
        <fullName evidence="9">G-protein coupled receptors family 1 profile domain-containing protein</fullName>
    </recommendedName>
</protein>
<dbReference type="PROSITE" id="PS00237">
    <property type="entry name" value="G_PROTEIN_RECEP_F1_1"/>
    <property type="match status" value="1"/>
</dbReference>
<comment type="caution">
    <text evidence="10">The sequence shown here is derived from an EMBL/GenBank/DDBJ whole genome shotgun (WGS) entry which is preliminary data.</text>
</comment>
<evidence type="ECO:0000256" key="8">
    <source>
        <dbReference type="SAM" id="Phobius"/>
    </source>
</evidence>
<organism evidence="10 11">
    <name type="scientific">Rhynocoris fuscipes</name>
    <dbReference type="NCBI Taxonomy" id="488301"/>
    <lineage>
        <taxon>Eukaryota</taxon>
        <taxon>Metazoa</taxon>
        <taxon>Ecdysozoa</taxon>
        <taxon>Arthropoda</taxon>
        <taxon>Hexapoda</taxon>
        <taxon>Insecta</taxon>
        <taxon>Pterygota</taxon>
        <taxon>Neoptera</taxon>
        <taxon>Paraneoptera</taxon>
        <taxon>Hemiptera</taxon>
        <taxon>Heteroptera</taxon>
        <taxon>Panheteroptera</taxon>
        <taxon>Cimicomorpha</taxon>
        <taxon>Reduviidae</taxon>
        <taxon>Harpactorinae</taxon>
        <taxon>Harpactorini</taxon>
        <taxon>Rhynocoris</taxon>
    </lineage>
</organism>
<dbReference type="GO" id="GO:0004930">
    <property type="term" value="F:G protein-coupled receptor activity"/>
    <property type="evidence" value="ECO:0007669"/>
    <property type="project" value="InterPro"/>
</dbReference>
<dbReference type="SUPFAM" id="SSF81321">
    <property type="entry name" value="Family A G protein-coupled receptor-like"/>
    <property type="match status" value="1"/>
</dbReference>
<reference evidence="10 11" key="1">
    <citation type="submission" date="2022-12" db="EMBL/GenBank/DDBJ databases">
        <title>Chromosome-level genome assembly of true bugs.</title>
        <authorList>
            <person name="Ma L."/>
            <person name="Li H."/>
        </authorList>
    </citation>
    <scope>NUCLEOTIDE SEQUENCE [LARGE SCALE GENOMIC DNA]</scope>
    <source>
        <strain evidence="10">Lab_2022b</strain>
    </source>
</reference>
<keyword evidence="7" id="KW-0675">Receptor</keyword>
<dbReference type="Pfam" id="PF00001">
    <property type="entry name" value="7tm_1"/>
    <property type="match status" value="1"/>
</dbReference>
<name>A0AAW1CKA6_9HEMI</name>
<dbReference type="GO" id="GO:0032870">
    <property type="term" value="P:cellular response to hormone stimulus"/>
    <property type="evidence" value="ECO:0007669"/>
    <property type="project" value="TreeGrafter"/>
</dbReference>
<feature type="transmembrane region" description="Helical" evidence="8">
    <location>
        <begin position="47"/>
        <end position="69"/>
    </location>
</feature>
<dbReference type="Gene3D" id="1.20.1070.10">
    <property type="entry name" value="Rhodopsin 7-helix transmembrane proteins"/>
    <property type="match status" value="1"/>
</dbReference>
<evidence type="ECO:0000313" key="10">
    <source>
        <dbReference type="EMBL" id="KAK9498956.1"/>
    </source>
</evidence>
<dbReference type="GO" id="GO:0005886">
    <property type="term" value="C:plasma membrane"/>
    <property type="evidence" value="ECO:0007669"/>
    <property type="project" value="UniProtKB-SubCell"/>
</dbReference>
<comment type="subcellular location">
    <subcellularLocation>
        <location evidence="1">Cell membrane</location>
        <topology evidence="1">Multi-pass membrane protein</topology>
    </subcellularLocation>
</comment>
<accession>A0AAW1CKA6</accession>
<sequence>MGWLVCKTIPYLQGVSVNASVNTLVAISVERCLAICYPMKWQITSRAVRLAVLVIWGFSLSITLPWALYFQLTPIQEGSDFQVISNLHFLFLTNFLLNLN</sequence>
<dbReference type="PANTHER" id="PTHR24241:SF76">
    <property type="entry name" value="NEUROPEPTIDE SIFAMIDE RECEPTOR"/>
    <property type="match status" value="1"/>
</dbReference>
<evidence type="ECO:0000256" key="1">
    <source>
        <dbReference type="ARBA" id="ARBA00004651"/>
    </source>
</evidence>
<keyword evidence="5 8" id="KW-1133">Transmembrane helix</keyword>
<evidence type="ECO:0000256" key="5">
    <source>
        <dbReference type="ARBA" id="ARBA00022989"/>
    </source>
</evidence>
<dbReference type="InterPro" id="IPR017452">
    <property type="entry name" value="GPCR_Rhodpsn_7TM"/>
</dbReference>
<proteinExistence type="inferred from homology"/>
<keyword evidence="11" id="KW-1185">Reference proteome</keyword>
<evidence type="ECO:0000256" key="7">
    <source>
        <dbReference type="ARBA" id="ARBA00023170"/>
    </source>
</evidence>
<evidence type="ECO:0000259" key="9">
    <source>
        <dbReference type="PROSITE" id="PS50262"/>
    </source>
</evidence>
<dbReference type="GO" id="GO:0042277">
    <property type="term" value="F:peptide binding"/>
    <property type="evidence" value="ECO:0007669"/>
    <property type="project" value="TreeGrafter"/>
</dbReference>
<dbReference type="PANTHER" id="PTHR24241">
    <property type="entry name" value="NEUROPEPTIDE RECEPTOR-RELATED G-PROTEIN COUPLED RECEPTOR"/>
    <property type="match status" value="1"/>
</dbReference>
<evidence type="ECO:0000256" key="4">
    <source>
        <dbReference type="ARBA" id="ARBA00022692"/>
    </source>
</evidence>
<keyword evidence="4 8" id="KW-0812">Transmembrane</keyword>
<feature type="domain" description="G-protein coupled receptors family 1 profile" evidence="9">
    <location>
        <begin position="1"/>
        <end position="100"/>
    </location>
</feature>
<dbReference type="InterPro" id="IPR000276">
    <property type="entry name" value="GPCR_Rhodpsn"/>
</dbReference>
<dbReference type="EMBL" id="JAPXFL010000012">
    <property type="protein sequence ID" value="KAK9498956.1"/>
    <property type="molecule type" value="Genomic_DNA"/>
</dbReference>